<dbReference type="Proteomes" id="UP000078454">
    <property type="component" value="Unassembled WGS sequence"/>
</dbReference>
<dbReference type="PANTHER" id="PTHR35789">
    <property type="entry name" value="SPORE GERMINATION PROTEIN B3"/>
    <property type="match status" value="1"/>
</dbReference>
<name>A0A198A1I6_9BACL</name>
<dbReference type="InterPro" id="IPR038501">
    <property type="entry name" value="Spore_GerAC_C_sf"/>
</dbReference>
<accession>A0A198A1I6</accession>
<keyword evidence="6" id="KW-0564">Palmitate</keyword>
<comment type="caution">
    <text evidence="10">The sequence shown here is derived from an EMBL/GenBank/DDBJ whole genome shotgun (WGS) entry which is preliminary data.</text>
</comment>
<dbReference type="GO" id="GO:0009847">
    <property type="term" value="P:spore germination"/>
    <property type="evidence" value="ECO:0007669"/>
    <property type="project" value="InterPro"/>
</dbReference>
<evidence type="ECO:0000256" key="4">
    <source>
        <dbReference type="ARBA" id="ARBA00022729"/>
    </source>
</evidence>
<proteinExistence type="inferred from homology"/>
<dbReference type="NCBIfam" id="TIGR02887">
    <property type="entry name" value="spore_ger_x_C"/>
    <property type="match status" value="1"/>
</dbReference>
<evidence type="ECO:0000256" key="7">
    <source>
        <dbReference type="ARBA" id="ARBA00023288"/>
    </source>
</evidence>
<organism evidence="10 11">
    <name type="scientific">Paenibacillus oryzisoli</name>
    <dbReference type="NCBI Taxonomy" id="1850517"/>
    <lineage>
        <taxon>Bacteria</taxon>
        <taxon>Bacillati</taxon>
        <taxon>Bacillota</taxon>
        <taxon>Bacilli</taxon>
        <taxon>Bacillales</taxon>
        <taxon>Paenibacillaceae</taxon>
        <taxon>Paenibacillus</taxon>
    </lineage>
</organism>
<keyword evidence="7" id="KW-0449">Lipoprotein</keyword>
<sequence length="402" mass="44611">MMKRYVRLGIQLLLYGFVVTLLGGCWDKNELTQWGFVQAVAIDQTDKGGYLVTTQIYRPGSSESRNNKATKGISYLTISSEASTISLAAAHISGKLGRKLQWSHMRALLISEKMAANRNMGEILDFFSRSQGPRGAVAVMTTEGEAGRFLLVDPVIENTIGQQMKTVEAMSNALTGMASKVSLLDLNILAQSPRSLTLLPHLRLLRQEHSLFIIDGMNILRFPTGTIDQGFISAEIADSILMIRGEFKEGLVTIPCESTTAKLHAPSGGDSYWISKLQSSLHVSSMEDRPFIEIHLEVDGKVGEMSCSSILTKEDHQLFINRIEQTIHKDTIEAIQKVQKMKADVMLVGQKIKRRSPRLWKKWSEGWDERFSQAKVSVTVRARLTDTGMNAGSPMAVPPDNE</sequence>
<dbReference type="InterPro" id="IPR008844">
    <property type="entry name" value="Spore_GerAC-like"/>
</dbReference>
<evidence type="ECO:0000256" key="6">
    <source>
        <dbReference type="ARBA" id="ARBA00023139"/>
    </source>
</evidence>
<dbReference type="OrthoDB" id="9816067at2"/>
<keyword evidence="3" id="KW-0309">Germination</keyword>
<comment type="similarity">
    <text evidence="2">Belongs to the GerABKC lipoprotein family.</text>
</comment>
<dbReference type="InterPro" id="IPR046953">
    <property type="entry name" value="Spore_GerAC-like_C"/>
</dbReference>
<keyword evidence="11" id="KW-1185">Reference proteome</keyword>
<dbReference type="InterPro" id="IPR057336">
    <property type="entry name" value="GerAC_N"/>
</dbReference>
<evidence type="ECO:0000259" key="9">
    <source>
        <dbReference type="Pfam" id="PF25198"/>
    </source>
</evidence>
<dbReference type="EMBL" id="LYPB01000087">
    <property type="protein sequence ID" value="OAS14881.1"/>
    <property type="molecule type" value="Genomic_DNA"/>
</dbReference>
<evidence type="ECO:0000256" key="2">
    <source>
        <dbReference type="ARBA" id="ARBA00007886"/>
    </source>
</evidence>
<evidence type="ECO:0000256" key="5">
    <source>
        <dbReference type="ARBA" id="ARBA00023136"/>
    </source>
</evidence>
<feature type="domain" description="Spore germination protein N-terminal" evidence="9">
    <location>
        <begin position="27"/>
        <end position="203"/>
    </location>
</feature>
<dbReference type="Pfam" id="PF25198">
    <property type="entry name" value="Spore_GerAC_N"/>
    <property type="match status" value="1"/>
</dbReference>
<dbReference type="AlphaFoldDB" id="A0A198A1I6"/>
<evidence type="ECO:0000313" key="11">
    <source>
        <dbReference type="Proteomes" id="UP000078454"/>
    </source>
</evidence>
<evidence type="ECO:0000313" key="10">
    <source>
        <dbReference type="EMBL" id="OAS14881.1"/>
    </source>
</evidence>
<keyword evidence="5" id="KW-0472">Membrane</keyword>
<keyword evidence="4" id="KW-0732">Signal</keyword>
<evidence type="ECO:0000259" key="8">
    <source>
        <dbReference type="Pfam" id="PF05504"/>
    </source>
</evidence>
<dbReference type="Pfam" id="PF05504">
    <property type="entry name" value="Spore_GerAC"/>
    <property type="match status" value="1"/>
</dbReference>
<dbReference type="Gene3D" id="3.30.300.210">
    <property type="entry name" value="Nutrient germinant receptor protein C, domain 3"/>
    <property type="match status" value="1"/>
</dbReference>
<evidence type="ECO:0000256" key="3">
    <source>
        <dbReference type="ARBA" id="ARBA00022544"/>
    </source>
</evidence>
<feature type="domain" description="Spore germination GerAC-like C-terminal" evidence="8">
    <location>
        <begin position="230"/>
        <end position="388"/>
    </location>
</feature>
<protein>
    <submittedName>
        <fullName evidence="10">Uncharacterized protein</fullName>
    </submittedName>
</protein>
<dbReference type="STRING" id="1850517.A8708_05110"/>
<dbReference type="PROSITE" id="PS51257">
    <property type="entry name" value="PROKAR_LIPOPROTEIN"/>
    <property type="match status" value="1"/>
</dbReference>
<reference evidence="10 11" key="1">
    <citation type="submission" date="2016-05" db="EMBL/GenBank/DDBJ databases">
        <title>Paenibacillus sp. 1ZS3-15 nov., isolated from the rhizosphere soil.</title>
        <authorList>
            <person name="Zhang X.X."/>
            <person name="Zhang J."/>
        </authorList>
    </citation>
    <scope>NUCLEOTIDE SEQUENCE [LARGE SCALE GENOMIC DNA]</scope>
    <source>
        <strain evidence="10 11">1ZS3-15</strain>
    </source>
</reference>
<dbReference type="GO" id="GO:0016020">
    <property type="term" value="C:membrane"/>
    <property type="evidence" value="ECO:0007669"/>
    <property type="project" value="UniProtKB-SubCell"/>
</dbReference>
<comment type="subcellular location">
    <subcellularLocation>
        <location evidence="1">Membrane</location>
        <topology evidence="1">Lipid-anchor</topology>
    </subcellularLocation>
</comment>
<dbReference type="PANTHER" id="PTHR35789:SF1">
    <property type="entry name" value="SPORE GERMINATION PROTEIN B3"/>
    <property type="match status" value="1"/>
</dbReference>
<evidence type="ECO:0000256" key="1">
    <source>
        <dbReference type="ARBA" id="ARBA00004635"/>
    </source>
</evidence>
<dbReference type="RefSeq" id="WP_068669035.1">
    <property type="nucleotide sequence ID" value="NZ_LYPB01000087.1"/>
</dbReference>
<gene>
    <name evidence="10" type="ORF">A8708_05110</name>
</gene>